<evidence type="ECO:0000313" key="2">
    <source>
        <dbReference type="Proteomes" id="UP001152803"/>
    </source>
</evidence>
<gene>
    <name evidence="1" type="ORF">COCON_G00046140</name>
</gene>
<protein>
    <submittedName>
        <fullName evidence="1">Uncharacterized protein</fullName>
    </submittedName>
</protein>
<dbReference type="EMBL" id="JAFJMO010000003">
    <property type="protein sequence ID" value="KAJ8282095.1"/>
    <property type="molecule type" value="Genomic_DNA"/>
</dbReference>
<sequence length="70" mass="8609">MSPLDVRRSTEHRLCSFWSPAKKKYYSKHRKHLKLAEDRKYFGLDINDRVSRLGRHLSRLLWFMRSRSPY</sequence>
<dbReference type="Proteomes" id="UP001152803">
    <property type="component" value="Unassembled WGS sequence"/>
</dbReference>
<reference evidence="1" key="1">
    <citation type="journal article" date="2023" name="Science">
        <title>Genome structures resolve the early diversification of teleost fishes.</title>
        <authorList>
            <person name="Parey E."/>
            <person name="Louis A."/>
            <person name="Montfort J."/>
            <person name="Bouchez O."/>
            <person name="Roques C."/>
            <person name="Iampietro C."/>
            <person name="Lluch J."/>
            <person name="Castinel A."/>
            <person name="Donnadieu C."/>
            <person name="Desvignes T."/>
            <person name="Floi Bucao C."/>
            <person name="Jouanno E."/>
            <person name="Wen M."/>
            <person name="Mejri S."/>
            <person name="Dirks R."/>
            <person name="Jansen H."/>
            <person name="Henkel C."/>
            <person name="Chen W.J."/>
            <person name="Zahm M."/>
            <person name="Cabau C."/>
            <person name="Klopp C."/>
            <person name="Thompson A.W."/>
            <person name="Robinson-Rechavi M."/>
            <person name="Braasch I."/>
            <person name="Lecointre G."/>
            <person name="Bobe J."/>
            <person name="Postlethwait J.H."/>
            <person name="Berthelot C."/>
            <person name="Roest Crollius H."/>
            <person name="Guiguen Y."/>
        </authorList>
    </citation>
    <scope>NUCLEOTIDE SEQUENCE</scope>
    <source>
        <strain evidence="1">Concon-B</strain>
    </source>
</reference>
<keyword evidence="2" id="KW-1185">Reference proteome</keyword>
<accession>A0A9Q1DUL1</accession>
<organism evidence="1 2">
    <name type="scientific">Conger conger</name>
    <name type="common">Conger eel</name>
    <name type="synonym">Muraena conger</name>
    <dbReference type="NCBI Taxonomy" id="82655"/>
    <lineage>
        <taxon>Eukaryota</taxon>
        <taxon>Metazoa</taxon>
        <taxon>Chordata</taxon>
        <taxon>Craniata</taxon>
        <taxon>Vertebrata</taxon>
        <taxon>Euteleostomi</taxon>
        <taxon>Actinopterygii</taxon>
        <taxon>Neopterygii</taxon>
        <taxon>Teleostei</taxon>
        <taxon>Anguilliformes</taxon>
        <taxon>Congridae</taxon>
        <taxon>Conger</taxon>
    </lineage>
</organism>
<proteinExistence type="predicted"/>
<name>A0A9Q1DUL1_CONCO</name>
<evidence type="ECO:0000313" key="1">
    <source>
        <dbReference type="EMBL" id="KAJ8282095.1"/>
    </source>
</evidence>
<dbReference type="AlphaFoldDB" id="A0A9Q1DUL1"/>
<comment type="caution">
    <text evidence="1">The sequence shown here is derived from an EMBL/GenBank/DDBJ whole genome shotgun (WGS) entry which is preliminary data.</text>
</comment>